<sequence length="66" mass="6775">MDLGIIPMIAVAVGIVAAAIWLAIRARRTRSLPGDPQAAYHGDHTNAEAAARAYGVDSARDGGGAF</sequence>
<dbReference type="RefSeq" id="WP_157423026.1">
    <property type="nucleotide sequence ID" value="NZ_BAAANI010000006.1"/>
</dbReference>
<evidence type="ECO:0000313" key="2">
    <source>
        <dbReference type="EMBL" id="MFB9641427.1"/>
    </source>
</evidence>
<protein>
    <submittedName>
        <fullName evidence="2">Uncharacterized protein</fullName>
    </submittedName>
</protein>
<keyword evidence="1" id="KW-0472">Membrane</keyword>
<organism evidence="2 3">
    <name type="scientific">Agromyces lapidis</name>
    <dbReference type="NCBI Taxonomy" id="279574"/>
    <lineage>
        <taxon>Bacteria</taxon>
        <taxon>Bacillati</taxon>
        <taxon>Actinomycetota</taxon>
        <taxon>Actinomycetes</taxon>
        <taxon>Micrococcales</taxon>
        <taxon>Microbacteriaceae</taxon>
        <taxon>Agromyces</taxon>
    </lineage>
</organism>
<name>A0ABV5SM72_9MICO</name>
<gene>
    <name evidence="2" type="ORF">ACFFQV_03885</name>
</gene>
<keyword evidence="1" id="KW-1133">Transmembrane helix</keyword>
<keyword evidence="3" id="KW-1185">Reference proteome</keyword>
<evidence type="ECO:0000256" key="1">
    <source>
        <dbReference type="SAM" id="Phobius"/>
    </source>
</evidence>
<dbReference type="Proteomes" id="UP001589667">
    <property type="component" value="Unassembled WGS sequence"/>
</dbReference>
<reference evidence="2 3" key="1">
    <citation type="submission" date="2024-09" db="EMBL/GenBank/DDBJ databases">
        <authorList>
            <person name="Sun Q."/>
            <person name="Mori K."/>
        </authorList>
    </citation>
    <scope>NUCLEOTIDE SEQUENCE [LARGE SCALE GENOMIC DNA]</scope>
    <source>
        <strain evidence="2 3">JCM 14321</strain>
    </source>
</reference>
<evidence type="ECO:0000313" key="3">
    <source>
        <dbReference type="Proteomes" id="UP001589667"/>
    </source>
</evidence>
<keyword evidence="1" id="KW-0812">Transmembrane</keyword>
<feature type="transmembrane region" description="Helical" evidence="1">
    <location>
        <begin position="6"/>
        <end position="24"/>
    </location>
</feature>
<dbReference type="EMBL" id="JBHMBL010000001">
    <property type="protein sequence ID" value="MFB9641427.1"/>
    <property type="molecule type" value="Genomic_DNA"/>
</dbReference>
<comment type="caution">
    <text evidence="2">The sequence shown here is derived from an EMBL/GenBank/DDBJ whole genome shotgun (WGS) entry which is preliminary data.</text>
</comment>
<accession>A0ABV5SM72</accession>
<proteinExistence type="predicted"/>